<feature type="signal peptide" evidence="1">
    <location>
        <begin position="1"/>
        <end position="27"/>
    </location>
</feature>
<proteinExistence type="predicted"/>
<dbReference type="Pfam" id="PF14622">
    <property type="entry name" value="Ribonucleas_3_3"/>
    <property type="match status" value="1"/>
</dbReference>
<dbReference type="InterPro" id="IPR000999">
    <property type="entry name" value="RNase_III_dom"/>
</dbReference>
<protein>
    <recommendedName>
        <fullName evidence="2">RNase III domain-containing protein</fullName>
    </recommendedName>
</protein>
<dbReference type="EMBL" id="JBDFQZ010000002">
    <property type="protein sequence ID" value="KAK9747934.1"/>
    <property type="molecule type" value="Genomic_DNA"/>
</dbReference>
<dbReference type="Proteomes" id="UP001443914">
    <property type="component" value="Unassembled WGS sequence"/>
</dbReference>
<sequence>MGRCNSVCLSFFMIIITIFAPFQINAGDEHMKQMMTSFSPFPTSLETLQKQINYTFHRISLLRRAMTHASFSEENNRALSILGTSIIETSISLRYLRNDIDISSKSLNNKIAEISNVESSCAVDGMRLGLHKIIRVSHKTNSTTPAILCGAFRSIFGAIALDNAESNDAETVFWYVHSGTGRASADL</sequence>
<keyword evidence="1" id="KW-0732">Signal</keyword>
<evidence type="ECO:0000259" key="2">
    <source>
        <dbReference type="PROSITE" id="PS50142"/>
    </source>
</evidence>
<dbReference type="PROSITE" id="PS50142">
    <property type="entry name" value="RNASE_3_2"/>
    <property type="match status" value="1"/>
</dbReference>
<dbReference type="GO" id="GO:0006396">
    <property type="term" value="P:RNA processing"/>
    <property type="evidence" value="ECO:0007669"/>
    <property type="project" value="InterPro"/>
</dbReference>
<organism evidence="3 5">
    <name type="scientific">Saponaria officinalis</name>
    <name type="common">Common soapwort</name>
    <name type="synonym">Lychnis saponaria</name>
    <dbReference type="NCBI Taxonomy" id="3572"/>
    <lineage>
        <taxon>Eukaryota</taxon>
        <taxon>Viridiplantae</taxon>
        <taxon>Streptophyta</taxon>
        <taxon>Embryophyta</taxon>
        <taxon>Tracheophyta</taxon>
        <taxon>Spermatophyta</taxon>
        <taxon>Magnoliopsida</taxon>
        <taxon>eudicotyledons</taxon>
        <taxon>Gunneridae</taxon>
        <taxon>Pentapetalae</taxon>
        <taxon>Caryophyllales</taxon>
        <taxon>Caryophyllaceae</taxon>
        <taxon>Caryophylleae</taxon>
        <taxon>Saponaria</taxon>
    </lineage>
</organism>
<comment type="caution">
    <text evidence="3">The sequence shown here is derived from an EMBL/GenBank/DDBJ whole genome shotgun (WGS) entry which is preliminary data.</text>
</comment>
<evidence type="ECO:0000313" key="5">
    <source>
        <dbReference type="Proteomes" id="UP001443914"/>
    </source>
</evidence>
<feature type="chain" id="PRO_5044717984" description="RNase III domain-containing protein" evidence="1">
    <location>
        <begin position="28"/>
        <end position="187"/>
    </location>
</feature>
<reference evidence="3 5" key="1">
    <citation type="submission" date="2024-03" db="EMBL/GenBank/DDBJ databases">
        <title>WGS assembly of Saponaria officinalis var. Norfolk2.</title>
        <authorList>
            <person name="Jenkins J."/>
            <person name="Shu S."/>
            <person name="Grimwood J."/>
            <person name="Barry K."/>
            <person name="Goodstein D."/>
            <person name="Schmutz J."/>
            <person name="Leebens-Mack J."/>
            <person name="Osbourn A."/>
        </authorList>
    </citation>
    <scope>NUCLEOTIDE SEQUENCE [LARGE SCALE GENOMIC DNA]</scope>
    <source>
        <strain evidence="5">cv. Norfolk2</strain>
        <strain evidence="3">JIC</strain>
        <tissue evidence="3">Leaf</tissue>
    </source>
</reference>
<accession>A0AAW1MRN3</accession>
<feature type="domain" description="RNase III" evidence="2">
    <location>
        <begin position="45"/>
        <end position="164"/>
    </location>
</feature>
<evidence type="ECO:0000313" key="3">
    <source>
        <dbReference type="EMBL" id="KAK9747932.1"/>
    </source>
</evidence>
<dbReference type="InterPro" id="IPR036389">
    <property type="entry name" value="RNase_III_sf"/>
</dbReference>
<gene>
    <name evidence="3" type="ORF">RND81_02G024500</name>
    <name evidence="4" type="ORF">RND81_02G024700</name>
</gene>
<dbReference type="GO" id="GO:0004525">
    <property type="term" value="F:ribonuclease III activity"/>
    <property type="evidence" value="ECO:0007669"/>
    <property type="project" value="InterPro"/>
</dbReference>
<dbReference type="AlphaFoldDB" id="A0AAW1MRN3"/>
<keyword evidence="5" id="KW-1185">Reference proteome</keyword>
<dbReference type="FunFam" id="1.10.1520.10:FF:000020">
    <property type="entry name" value="Protein NUCLEAR FUSION DEFECTIVE 2"/>
    <property type="match status" value="1"/>
</dbReference>
<dbReference type="SUPFAM" id="SSF69065">
    <property type="entry name" value="RNase III domain-like"/>
    <property type="match status" value="1"/>
</dbReference>
<evidence type="ECO:0000256" key="1">
    <source>
        <dbReference type="SAM" id="SignalP"/>
    </source>
</evidence>
<name>A0AAW1MRN3_SAPOF</name>
<dbReference type="Gene3D" id="1.10.1520.10">
    <property type="entry name" value="Ribonuclease III domain"/>
    <property type="match status" value="1"/>
</dbReference>
<evidence type="ECO:0000313" key="4">
    <source>
        <dbReference type="EMBL" id="KAK9747934.1"/>
    </source>
</evidence>
<dbReference type="SMART" id="SM00535">
    <property type="entry name" value="RIBOc"/>
    <property type="match status" value="1"/>
</dbReference>
<dbReference type="EMBL" id="JBDFQZ010000002">
    <property type="protein sequence ID" value="KAK9747932.1"/>
    <property type="molecule type" value="Genomic_DNA"/>
</dbReference>